<evidence type="ECO:0000256" key="6">
    <source>
        <dbReference type="ARBA" id="ARBA00022695"/>
    </source>
</evidence>
<evidence type="ECO:0000313" key="15">
    <source>
        <dbReference type="Proteomes" id="UP000001880"/>
    </source>
</evidence>
<keyword evidence="6 10" id="KW-0548">Nucleotidyltransferase</keyword>
<evidence type="ECO:0000256" key="8">
    <source>
        <dbReference type="ARBA" id="ARBA00022932"/>
    </source>
</evidence>
<evidence type="ECO:0000256" key="4">
    <source>
        <dbReference type="ARBA" id="ARBA00022490"/>
    </source>
</evidence>
<protein>
    <recommendedName>
        <fullName evidence="3 10">Beta sliding clamp</fullName>
    </recommendedName>
</protein>
<dbReference type="Pfam" id="PF00712">
    <property type="entry name" value="DNA_pol3_beta"/>
    <property type="match status" value="1"/>
</dbReference>
<dbReference type="Proteomes" id="UP000001880">
    <property type="component" value="Chromosome"/>
</dbReference>
<dbReference type="PANTHER" id="PTHR30478:SF0">
    <property type="entry name" value="BETA SLIDING CLAMP"/>
    <property type="match status" value="1"/>
</dbReference>
<comment type="subcellular location">
    <subcellularLocation>
        <location evidence="1 10">Cytoplasm</location>
    </subcellularLocation>
</comment>
<dbReference type="EMBL" id="CP001804">
    <property type="protein sequence ID" value="ACY12644.1"/>
    <property type="molecule type" value="Genomic_DNA"/>
</dbReference>
<dbReference type="InterPro" id="IPR046938">
    <property type="entry name" value="DNA_clamp_sf"/>
</dbReference>
<proteinExistence type="inferred from homology"/>
<feature type="domain" description="DNA polymerase III beta sliding clamp N-terminal" evidence="11">
    <location>
        <begin position="1"/>
        <end position="120"/>
    </location>
</feature>
<comment type="subunit">
    <text evidence="10">Forms a ring-shaped head-to-tail homodimer around DNA.</text>
</comment>
<keyword evidence="5 10" id="KW-0808">Transferase</keyword>
<dbReference type="PANTHER" id="PTHR30478">
    <property type="entry name" value="DNA POLYMERASE III SUBUNIT BETA"/>
    <property type="match status" value="1"/>
</dbReference>
<comment type="function">
    <text evidence="10">Confers DNA tethering and processivity to DNA polymerases and other proteins. Acts as a clamp, forming a ring around DNA (a reaction catalyzed by the clamp-loading complex) which diffuses in an ATP-independent manner freely and bidirectionally along dsDNA. Initially characterized for its ability to contact the catalytic subunit of DNA polymerase III (Pol III), a complex, multichain enzyme responsible for most of the replicative synthesis in bacteria; Pol III exhibits 3'-5' exonuclease proofreading activity. The beta chain is required for initiation of replication as well as for processivity of DNA replication.</text>
</comment>
<organism evidence="14 15">
    <name type="scientific">Haliangium ochraceum (strain DSM 14365 / JCM 11303 / SMP-2)</name>
    <dbReference type="NCBI Taxonomy" id="502025"/>
    <lineage>
        <taxon>Bacteria</taxon>
        <taxon>Pseudomonadati</taxon>
        <taxon>Myxococcota</taxon>
        <taxon>Polyangia</taxon>
        <taxon>Haliangiales</taxon>
        <taxon>Kofleriaceae</taxon>
        <taxon>Haliangium</taxon>
    </lineage>
</organism>
<dbReference type="AlphaFoldDB" id="D0LFL0"/>
<keyword evidence="8 10" id="KW-0239">DNA-directed DNA polymerase</keyword>
<dbReference type="GO" id="GO:0005737">
    <property type="term" value="C:cytoplasm"/>
    <property type="evidence" value="ECO:0007669"/>
    <property type="project" value="UniProtKB-SubCell"/>
</dbReference>
<accession>D0LFL0</accession>
<name>D0LFL0_HALO1</name>
<dbReference type="Pfam" id="PF02768">
    <property type="entry name" value="DNA_pol3_beta_3"/>
    <property type="match status" value="1"/>
</dbReference>
<dbReference type="Gene3D" id="3.70.10.10">
    <property type="match status" value="1"/>
</dbReference>
<reference evidence="14 15" key="1">
    <citation type="journal article" date="2010" name="Stand. Genomic Sci.">
        <title>Complete genome sequence of Haliangium ochraceum type strain (SMP-2).</title>
        <authorList>
            <consortium name="US DOE Joint Genome Institute (JGI-PGF)"/>
            <person name="Ivanova N."/>
            <person name="Daum C."/>
            <person name="Lang E."/>
            <person name="Abt B."/>
            <person name="Kopitz M."/>
            <person name="Saunders E."/>
            <person name="Lapidus A."/>
            <person name="Lucas S."/>
            <person name="Glavina Del Rio T."/>
            <person name="Nolan M."/>
            <person name="Tice H."/>
            <person name="Copeland A."/>
            <person name="Cheng J.F."/>
            <person name="Chen F."/>
            <person name="Bruce D."/>
            <person name="Goodwin L."/>
            <person name="Pitluck S."/>
            <person name="Mavromatis K."/>
            <person name="Pati A."/>
            <person name="Mikhailova N."/>
            <person name="Chen A."/>
            <person name="Palaniappan K."/>
            <person name="Land M."/>
            <person name="Hauser L."/>
            <person name="Chang Y.J."/>
            <person name="Jeffries C.D."/>
            <person name="Detter J.C."/>
            <person name="Brettin T."/>
            <person name="Rohde M."/>
            <person name="Goker M."/>
            <person name="Bristow J."/>
            <person name="Markowitz V."/>
            <person name="Eisen J.A."/>
            <person name="Hugenholtz P."/>
            <person name="Kyrpides N.C."/>
            <person name="Klenk H.P."/>
        </authorList>
    </citation>
    <scope>NUCLEOTIDE SEQUENCE [LARGE SCALE GENOMIC DNA]</scope>
    <source>
        <strain evidence="15">DSM 14365 / CIP 107738 / JCM 11303 / AJ 13395 / SMP-2</strain>
    </source>
</reference>
<comment type="similarity">
    <text evidence="2 10">Belongs to the beta sliding clamp family.</text>
</comment>
<dbReference type="NCBIfam" id="TIGR00663">
    <property type="entry name" value="dnan"/>
    <property type="match status" value="1"/>
</dbReference>
<dbReference type="InterPro" id="IPR022635">
    <property type="entry name" value="DNA_polIII_beta_C"/>
</dbReference>
<evidence type="ECO:0000256" key="2">
    <source>
        <dbReference type="ARBA" id="ARBA00010752"/>
    </source>
</evidence>
<evidence type="ECO:0000256" key="1">
    <source>
        <dbReference type="ARBA" id="ARBA00004496"/>
    </source>
</evidence>
<dbReference type="GO" id="GO:0006271">
    <property type="term" value="P:DNA strand elongation involved in DNA replication"/>
    <property type="evidence" value="ECO:0007669"/>
    <property type="project" value="TreeGrafter"/>
</dbReference>
<keyword evidence="15" id="KW-1185">Reference proteome</keyword>
<dbReference type="eggNOG" id="COG0592">
    <property type="taxonomic scope" value="Bacteria"/>
</dbReference>
<dbReference type="KEGG" id="hoh:Hoch_0002"/>
<keyword evidence="9" id="KW-0238">DNA-binding</keyword>
<gene>
    <name evidence="14" type="ordered locus">Hoch_0002</name>
</gene>
<evidence type="ECO:0000256" key="5">
    <source>
        <dbReference type="ARBA" id="ARBA00022679"/>
    </source>
</evidence>
<evidence type="ECO:0000259" key="12">
    <source>
        <dbReference type="Pfam" id="PF02767"/>
    </source>
</evidence>
<dbReference type="SMART" id="SM00480">
    <property type="entry name" value="POL3Bc"/>
    <property type="match status" value="1"/>
</dbReference>
<dbReference type="GO" id="GO:0009360">
    <property type="term" value="C:DNA polymerase III complex"/>
    <property type="evidence" value="ECO:0007669"/>
    <property type="project" value="InterPro"/>
</dbReference>
<dbReference type="GO" id="GO:0003677">
    <property type="term" value="F:DNA binding"/>
    <property type="evidence" value="ECO:0007669"/>
    <property type="project" value="UniProtKB-UniRule"/>
</dbReference>
<keyword evidence="7 10" id="KW-0235">DNA replication</keyword>
<dbReference type="InterPro" id="IPR001001">
    <property type="entry name" value="DNA_polIII_beta"/>
</dbReference>
<dbReference type="Pfam" id="PF02767">
    <property type="entry name" value="DNA_pol3_beta_2"/>
    <property type="match status" value="1"/>
</dbReference>
<evidence type="ECO:0000256" key="7">
    <source>
        <dbReference type="ARBA" id="ARBA00022705"/>
    </source>
</evidence>
<evidence type="ECO:0000256" key="10">
    <source>
        <dbReference type="PIRNR" id="PIRNR000804"/>
    </source>
</evidence>
<dbReference type="PIRSF" id="PIRSF000804">
    <property type="entry name" value="DNA_pol_III_b"/>
    <property type="match status" value="1"/>
</dbReference>
<evidence type="ECO:0000259" key="13">
    <source>
        <dbReference type="Pfam" id="PF02768"/>
    </source>
</evidence>
<dbReference type="GO" id="GO:0008408">
    <property type="term" value="F:3'-5' exonuclease activity"/>
    <property type="evidence" value="ECO:0007669"/>
    <property type="project" value="InterPro"/>
</dbReference>
<dbReference type="CDD" id="cd00140">
    <property type="entry name" value="beta_clamp"/>
    <property type="match status" value="1"/>
</dbReference>
<feature type="domain" description="DNA polymerase III beta sliding clamp C-terminal" evidence="13">
    <location>
        <begin position="246"/>
        <end position="364"/>
    </location>
</feature>
<dbReference type="RefSeq" id="WP_012825271.1">
    <property type="nucleotide sequence ID" value="NC_013440.1"/>
</dbReference>
<sequence length="365" mass="40453">MEFRIQKSEFLKGLRIAQSIADRKSTMPMLANVLLRTSGKKKLLVAATDLNVSISAELTSKNSAEGGLTVGAKALFDIVANMPEDDVVLRRTDNNWAEISCGKVKYRLVGMPDRDFPKVPEHSEAEFKDVEAELMREMIDRTLFSVCNDETRFHLNGVLFESDGSTARMVSTDGHRLSKVERTLEGAPALTAGIIIPKKGIGEIKKLLESGGKAAVAVKTPYIFVHADSMILAVKLIESQFPPYEQVIPKEHTREVVIDRQRLLSALKRAQLMSSETRGVKFNVSPDSLVITSDNPDIGEVREELEAQYDGEEVSIGFNPKYVIDLLSQMATDQVTLELNGELDPGLLRPFSDDNYLGVVMPMRI</sequence>
<dbReference type="STRING" id="502025.Hoch_0002"/>
<dbReference type="OrthoDB" id="8421503at2"/>
<dbReference type="SUPFAM" id="SSF55979">
    <property type="entry name" value="DNA clamp"/>
    <property type="match status" value="3"/>
</dbReference>
<dbReference type="InterPro" id="IPR022634">
    <property type="entry name" value="DNA_polIII_beta_N"/>
</dbReference>
<keyword evidence="4 10" id="KW-0963">Cytoplasm</keyword>
<evidence type="ECO:0000256" key="3">
    <source>
        <dbReference type="ARBA" id="ARBA00021035"/>
    </source>
</evidence>
<feature type="domain" description="DNA polymerase III beta sliding clamp central" evidence="12">
    <location>
        <begin position="130"/>
        <end position="242"/>
    </location>
</feature>
<evidence type="ECO:0000313" key="14">
    <source>
        <dbReference type="EMBL" id="ACY12644.1"/>
    </source>
</evidence>
<dbReference type="HOGENOM" id="CLU_038149_4_2_7"/>
<evidence type="ECO:0000259" key="11">
    <source>
        <dbReference type="Pfam" id="PF00712"/>
    </source>
</evidence>
<dbReference type="GO" id="GO:0003887">
    <property type="term" value="F:DNA-directed DNA polymerase activity"/>
    <property type="evidence" value="ECO:0007669"/>
    <property type="project" value="UniProtKB-UniRule"/>
</dbReference>
<dbReference type="InterPro" id="IPR022637">
    <property type="entry name" value="DNA_polIII_beta_cen"/>
</dbReference>
<evidence type="ECO:0000256" key="9">
    <source>
        <dbReference type="ARBA" id="ARBA00023125"/>
    </source>
</evidence>
<dbReference type="Gene3D" id="3.10.150.10">
    <property type="entry name" value="DNA Polymerase III, subunit A, domain 2"/>
    <property type="match status" value="1"/>
</dbReference>